<feature type="transmembrane region" description="Helical" evidence="1">
    <location>
        <begin position="173"/>
        <end position="193"/>
    </location>
</feature>
<reference evidence="3" key="1">
    <citation type="submission" date="2023-03" db="EMBL/GenBank/DDBJ databases">
        <title>Massive genome expansion in bonnet fungi (Mycena s.s.) driven by repeated elements and novel gene families across ecological guilds.</title>
        <authorList>
            <consortium name="Lawrence Berkeley National Laboratory"/>
            <person name="Harder C.B."/>
            <person name="Miyauchi S."/>
            <person name="Viragh M."/>
            <person name="Kuo A."/>
            <person name="Thoen E."/>
            <person name="Andreopoulos B."/>
            <person name="Lu D."/>
            <person name="Skrede I."/>
            <person name="Drula E."/>
            <person name="Henrissat B."/>
            <person name="Morin E."/>
            <person name="Kohler A."/>
            <person name="Barry K."/>
            <person name="LaButti K."/>
            <person name="Morin E."/>
            <person name="Salamov A."/>
            <person name="Lipzen A."/>
            <person name="Mereny Z."/>
            <person name="Hegedus B."/>
            <person name="Baldrian P."/>
            <person name="Stursova M."/>
            <person name="Weitz H."/>
            <person name="Taylor A."/>
            <person name="Grigoriev I.V."/>
            <person name="Nagy L.G."/>
            <person name="Martin F."/>
            <person name="Kauserud H."/>
        </authorList>
    </citation>
    <scope>NUCLEOTIDE SEQUENCE</scope>
    <source>
        <strain evidence="3">9284</strain>
    </source>
</reference>
<protein>
    <recommendedName>
        <fullName evidence="2">DUF6533 domain-containing protein</fullName>
    </recommendedName>
</protein>
<keyword evidence="1" id="KW-1133">Transmembrane helix</keyword>
<evidence type="ECO:0000313" key="3">
    <source>
        <dbReference type="EMBL" id="KAJ7647054.1"/>
    </source>
</evidence>
<feature type="transmembrane region" description="Helical" evidence="1">
    <location>
        <begin position="213"/>
        <end position="233"/>
    </location>
</feature>
<feature type="transmembrane region" description="Helical" evidence="1">
    <location>
        <begin position="53"/>
        <end position="76"/>
    </location>
</feature>
<keyword evidence="4" id="KW-1185">Reference proteome</keyword>
<keyword evidence="1" id="KW-0472">Membrane</keyword>
<gene>
    <name evidence="3" type="ORF">FB45DRAFT_1051613</name>
</gene>
<dbReference type="AlphaFoldDB" id="A0AAD7CEP3"/>
<feature type="transmembrane region" description="Helical" evidence="1">
    <location>
        <begin position="88"/>
        <end position="110"/>
    </location>
</feature>
<evidence type="ECO:0000256" key="1">
    <source>
        <dbReference type="SAM" id="Phobius"/>
    </source>
</evidence>
<feature type="transmembrane region" description="Helical" evidence="1">
    <location>
        <begin position="122"/>
        <end position="146"/>
    </location>
</feature>
<dbReference type="Pfam" id="PF20151">
    <property type="entry name" value="DUF6533"/>
    <property type="match status" value="1"/>
</dbReference>
<comment type="caution">
    <text evidence="3">The sequence shown here is derived from an EMBL/GenBank/DDBJ whole genome shotgun (WGS) entry which is preliminary data.</text>
</comment>
<keyword evidence="1" id="KW-0812">Transmembrane</keyword>
<name>A0AAD7CEP3_9AGAR</name>
<accession>A0AAD7CEP3</accession>
<proteinExistence type="predicted"/>
<dbReference type="InterPro" id="IPR045340">
    <property type="entry name" value="DUF6533"/>
</dbReference>
<feature type="domain" description="DUF6533" evidence="2">
    <location>
        <begin position="19"/>
        <end position="63"/>
    </location>
</feature>
<evidence type="ECO:0000313" key="4">
    <source>
        <dbReference type="Proteomes" id="UP001221142"/>
    </source>
</evidence>
<sequence length="335" mass="37407">MAGETITHSVLEQIRVTRYVNAAAYVVLLYDHVLTFGNEVRLIWPAKFSAPKILFLFIRYMVPVALTIYTVQLAGLTSISLSDTVCRWWMGFAAFAGWATVATSNFLILLRLWVIWDRNRKLMIYTGLCYVVAEMGGIACASLLVWQMTPRLIWQHELQMCAFNTAKAPPVSILWIPGICFEIVMFSVTWWNALNQPRSSNVALAATMYFDGFIFFILLLGLRIANTALAFAAPVSKACVQPHLSHAIAQQGLLFVAMFPVWCATTTVTCRLIIKLRQVTEDQRTSSEDSSEVGEDSSSMVTARGEYDELVRSGVNVEMLRSVGPSTPIRASGWP</sequence>
<organism evidence="3 4">
    <name type="scientific">Roridomyces roridus</name>
    <dbReference type="NCBI Taxonomy" id="1738132"/>
    <lineage>
        <taxon>Eukaryota</taxon>
        <taxon>Fungi</taxon>
        <taxon>Dikarya</taxon>
        <taxon>Basidiomycota</taxon>
        <taxon>Agaricomycotina</taxon>
        <taxon>Agaricomycetes</taxon>
        <taxon>Agaricomycetidae</taxon>
        <taxon>Agaricales</taxon>
        <taxon>Marasmiineae</taxon>
        <taxon>Mycenaceae</taxon>
        <taxon>Roridomyces</taxon>
    </lineage>
</organism>
<dbReference type="EMBL" id="JARKIF010000002">
    <property type="protein sequence ID" value="KAJ7647054.1"/>
    <property type="molecule type" value="Genomic_DNA"/>
</dbReference>
<evidence type="ECO:0000259" key="2">
    <source>
        <dbReference type="Pfam" id="PF20151"/>
    </source>
</evidence>
<feature type="transmembrane region" description="Helical" evidence="1">
    <location>
        <begin position="253"/>
        <end position="274"/>
    </location>
</feature>
<dbReference type="Proteomes" id="UP001221142">
    <property type="component" value="Unassembled WGS sequence"/>
</dbReference>